<dbReference type="Pfam" id="PF22984">
    <property type="entry name" value="RM6_Med14"/>
    <property type="match status" value="1"/>
</dbReference>
<keyword evidence="3 7" id="KW-0805">Transcription regulation</keyword>
<keyword evidence="13" id="KW-1185">Reference proteome</keyword>
<evidence type="ECO:0000259" key="11">
    <source>
        <dbReference type="Pfam" id="PF25065"/>
    </source>
</evidence>
<reference evidence="12" key="1">
    <citation type="submission" date="2022-01" db="EMBL/GenBank/DDBJ databases">
        <title>Genome Sequence Resource for Two Populations of Ditylenchus destructor, the Migratory Endoparasitic Phytonematode.</title>
        <authorList>
            <person name="Zhang H."/>
            <person name="Lin R."/>
            <person name="Xie B."/>
        </authorList>
    </citation>
    <scope>NUCLEOTIDE SEQUENCE</scope>
    <source>
        <strain evidence="12">BazhouSP</strain>
    </source>
</reference>
<name>A0AAD4MSZ0_9BILA</name>
<dbReference type="EMBL" id="JAKKPZ010000137">
    <property type="protein sequence ID" value="KAI1700697.1"/>
    <property type="molecule type" value="Genomic_DNA"/>
</dbReference>
<dbReference type="PANTHER" id="PTHR12809">
    <property type="entry name" value="MEDIATOR COMPLEX SUBUNIT"/>
    <property type="match status" value="1"/>
</dbReference>
<evidence type="ECO:0000256" key="1">
    <source>
        <dbReference type="ARBA" id="ARBA00004123"/>
    </source>
</evidence>
<evidence type="ECO:0000313" key="13">
    <source>
        <dbReference type="Proteomes" id="UP001201812"/>
    </source>
</evidence>
<evidence type="ECO:0000256" key="3">
    <source>
        <dbReference type="ARBA" id="ARBA00023015"/>
    </source>
</evidence>
<evidence type="ECO:0000256" key="8">
    <source>
        <dbReference type="SAM" id="MobiDB-lite"/>
    </source>
</evidence>
<dbReference type="InterPro" id="IPR055122">
    <property type="entry name" value="Med14_N"/>
</dbReference>
<evidence type="ECO:0000313" key="12">
    <source>
        <dbReference type="EMBL" id="KAI1700697.1"/>
    </source>
</evidence>
<keyword evidence="6 7" id="KW-0539">Nucleus</keyword>
<dbReference type="GO" id="GO:0006357">
    <property type="term" value="P:regulation of transcription by RNA polymerase II"/>
    <property type="evidence" value="ECO:0007669"/>
    <property type="project" value="InterPro"/>
</dbReference>
<feature type="domain" description="Mediator complex subunit MED14 N-terminal" evidence="9">
    <location>
        <begin position="65"/>
        <end position="256"/>
    </location>
</feature>
<comment type="caution">
    <text evidence="12">The sequence shown here is derived from an EMBL/GenBank/DDBJ whole genome shotgun (WGS) entry which is preliminary data.</text>
</comment>
<proteinExistence type="inferred from homology"/>
<comment type="function">
    <text evidence="7">Component of the Mediator complex, a coactivator involved in the regulated transcription of nearly all RNA polymerase II-dependent genes. Mediator functions as a bridge to convey information from gene-specific regulatory proteins to the basal RNA polymerase II transcription machinery. Mediator is recruited to promoters by direct interactions with regulatory proteins and serves as a scaffold for the assembly of a functional preinitiation complex with RNA polymerase II and the general transcription factors.</text>
</comment>
<comment type="similarity">
    <text evidence="2 7">Belongs to the Mediator complex subunit 14 family.</text>
</comment>
<dbReference type="InterPro" id="IPR056879">
    <property type="entry name" value="RM3_Med14"/>
</dbReference>
<protein>
    <recommendedName>
        <fullName evidence="7">Mediator of RNA polymerase II transcription subunit 14</fullName>
    </recommendedName>
    <alternativeName>
        <fullName evidence="7">Mediator complex subunit 14</fullName>
    </alternativeName>
</protein>
<feature type="compositionally biased region" description="Polar residues" evidence="8">
    <location>
        <begin position="1021"/>
        <end position="1047"/>
    </location>
</feature>
<dbReference type="InterPro" id="IPR013947">
    <property type="entry name" value="Mediator_Med14"/>
</dbReference>
<evidence type="ECO:0000259" key="9">
    <source>
        <dbReference type="Pfam" id="PF08638"/>
    </source>
</evidence>
<sequence>MMPVQQQQQDGMLANFASQLRRTDLILDGDCDEHSNGVSALVTLRTKQLPTHLLPQVPDKCGTPTISLALLIDFAVQQTLHELTVLCELLPKKKENDRKISVVQFAHSTRLIFVKLLAIVKWIRQSKKFEPLSAIRYFLDQQASHFVDTADRLVIIAREELRFARLPIFQVPQAVDVLTLGSYPRLPQSIKDRFILKTSLSKTDQARTLRRLNHVIEYHLALNAHSLSPRIDSVTIRNGMAILKASGEFQISLTILGEMEPSNAQWILLDIKILVENYDVGYGQKLVHPLQINFLHQIVQEKLQTSDEPLRDAYIVLHTFCRSLQLDVLYCQVMQIGTISQSYLKVEEYDAVKSVLAISYWLARDSRRRLTSTYRISFSGDIEDPHCGLRTRHYPSSPYLPILEDTDNLSLSRLISETIIFRCRERLLRVEKLLGRVKPKVQLRRSGHSLMTLTYPLVVVGECRAEEELRVSVNTFSGAIVCQVPSLDSRREVTDLESQLSAGEPSLDLISKILRRLRVLMMIERFNRAITSLQVRPATESQIVSIISKLKQLPPDRRFLQFNREEQYYLVVTFVPDDEVGVLLEFFLFSNVGGKFNMMKLDPVEVAKSTPVPILERENARSDPYALDAEDSKLSWIGTHRQLQAAVAAIDDRLLFLRITEELDKRNIKHDPLSVEPVVGGHVLKIKDVSAAMDVKCDAFFKNLVGCYLRLDIRQNLIWPFECTMKNCPLVPDCDVNQPGCSTGGRQNRTRTFVQEINTRSMHHIASISEAISIIIIERLSIYCHVYEPIKRFSYAYYDYYKDFCSVQAFTYHKLVLAYGDDRDLLMILSWKPKMLRSKAQYTINFGQCTKQNMSSSKSRRKWNPHVCVAQLLSEKFNKDKDLISLVHYLVNTCQSLDYIYNFSRNKLHSTKALSQVLGLDAGYPVELQSHLIALNETNIRLTYGSTHTEFLLLSDNRVAVRESSKPLSSGTSPIAFEAFWRKQAGGSLPNYTAPSNTSTQDQAAQSQDAPTSSAALGATKSISTSTLAKSPQAGATGNQDNLNAPSHSPYRSPKSYPSQTNAFSPSVGRQGMQANSPILSPRMTLSVPTSMDTTASTSAATESSPRPELSGLDAGTPVPHSSIVVDDTILARAMSRGPDNSASPLEQYFYGLTLLSRIYAAVDTCRRVAGLNHIPLIELHSQPGSITLLVKAYALPVLKEHPVVKLNIFICPQEFRLIAKLEYNGSITPAESDIRIFERYFECQVVPLFNEMALLTFVSICRMSVPSVFNSFAQLMLAEMEPNPNYRWKVNLQLATTQPATNDSVASSQRKVQIGVIVTQSCSQVAFVICIRPTVPATSGLRAGERVVRLSLAYKFTENELDLMGQAIKNADELAIQPILNRNKQMSDQPTCLIWPCIRDILENHSI</sequence>
<evidence type="ECO:0000256" key="7">
    <source>
        <dbReference type="RuleBase" id="RU365082"/>
    </source>
</evidence>
<dbReference type="Proteomes" id="UP001201812">
    <property type="component" value="Unassembled WGS sequence"/>
</dbReference>
<feature type="region of interest" description="Disordered" evidence="8">
    <location>
        <begin position="988"/>
        <end position="1118"/>
    </location>
</feature>
<dbReference type="PANTHER" id="PTHR12809:SF2">
    <property type="entry name" value="MEDIATOR OF RNA POLYMERASE II TRANSCRIPTION SUBUNIT 14"/>
    <property type="match status" value="1"/>
</dbReference>
<evidence type="ECO:0000259" key="10">
    <source>
        <dbReference type="Pfam" id="PF22984"/>
    </source>
</evidence>
<feature type="compositionally biased region" description="Low complexity" evidence="8">
    <location>
        <begin position="998"/>
        <end position="1016"/>
    </location>
</feature>
<evidence type="ECO:0000256" key="5">
    <source>
        <dbReference type="ARBA" id="ARBA00023163"/>
    </source>
</evidence>
<feature type="domain" description="Mediator of RNA polymerase II transcription subunit 14 RM3" evidence="11">
    <location>
        <begin position="413"/>
        <end position="525"/>
    </location>
</feature>
<accession>A0AAD4MSZ0</accession>
<organism evidence="12 13">
    <name type="scientific">Ditylenchus destructor</name>
    <dbReference type="NCBI Taxonomy" id="166010"/>
    <lineage>
        <taxon>Eukaryota</taxon>
        <taxon>Metazoa</taxon>
        <taxon>Ecdysozoa</taxon>
        <taxon>Nematoda</taxon>
        <taxon>Chromadorea</taxon>
        <taxon>Rhabditida</taxon>
        <taxon>Tylenchina</taxon>
        <taxon>Tylenchomorpha</taxon>
        <taxon>Sphaerularioidea</taxon>
        <taxon>Anguinidae</taxon>
        <taxon>Anguininae</taxon>
        <taxon>Ditylenchus</taxon>
    </lineage>
</organism>
<gene>
    <name evidence="12" type="ORF">DdX_16559</name>
</gene>
<dbReference type="GO" id="GO:0070847">
    <property type="term" value="C:core mediator complex"/>
    <property type="evidence" value="ECO:0007669"/>
    <property type="project" value="TreeGrafter"/>
</dbReference>
<evidence type="ECO:0000256" key="2">
    <source>
        <dbReference type="ARBA" id="ARBA00007813"/>
    </source>
</evidence>
<dbReference type="GO" id="GO:0016592">
    <property type="term" value="C:mediator complex"/>
    <property type="evidence" value="ECO:0007669"/>
    <property type="project" value="UniProtKB-UniRule"/>
</dbReference>
<feature type="compositionally biased region" description="Polar residues" evidence="8">
    <location>
        <begin position="1056"/>
        <end position="1065"/>
    </location>
</feature>
<feature type="compositionally biased region" description="Low complexity" evidence="8">
    <location>
        <begin position="1090"/>
        <end position="1105"/>
    </location>
</feature>
<comment type="subcellular location">
    <subcellularLocation>
        <location evidence="1 7">Nucleus</location>
    </subcellularLocation>
</comment>
<dbReference type="GO" id="GO:0003712">
    <property type="term" value="F:transcription coregulator activity"/>
    <property type="evidence" value="ECO:0007669"/>
    <property type="project" value="UniProtKB-UniRule"/>
</dbReference>
<comment type="subunit">
    <text evidence="7">Component of the Mediator complex.</text>
</comment>
<dbReference type="Pfam" id="PF25065">
    <property type="entry name" value="RM3_Med14"/>
    <property type="match status" value="1"/>
</dbReference>
<evidence type="ECO:0000256" key="4">
    <source>
        <dbReference type="ARBA" id="ARBA00023159"/>
    </source>
</evidence>
<dbReference type="Pfam" id="PF08638">
    <property type="entry name" value="Med14"/>
    <property type="match status" value="1"/>
</dbReference>
<keyword evidence="5 7" id="KW-0804">Transcription</keyword>
<dbReference type="InterPro" id="IPR055114">
    <property type="entry name" value="Med14_RM6"/>
</dbReference>
<evidence type="ECO:0000256" key="6">
    <source>
        <dbReference type="ARBA" id="ARBA00023242"/>
    </source>
</evidence>
<keyword evidence="4 7" id="KW-0010">Activator</keyword>
<feature type="domain" description="Mediator of RNA polymerase II transcription subunit 14 RM6" evidence="10">
    <location>
        <begin position="803"/>
        <end position="879"/>
    </location>
</feature>